<evidence type="ECO:0000313" key="2">
    <source>
        <dbReference type="EMBL" id="RDY05223.1"/>
    </source>
</evidence>
<evidence type="ECO:0000259" key="1">
    <source>
        <dbReference type="PROSITE" id="PS50994"/>
    </source>
</evidence>
<accession>A0A371HR10</accession>
<dbReference type="GO" id="GO:0003676">
    <property type="term" value="F:nucleic acid binding"/>
    <property type="evidence" value="ECO:0007669"/>
    <property type="project" value="InterPro"/>
</dbReference>
<organism evidence="2 3">
    <name type="scientific">Mucuna pruriens</name>
    <name type="common">Velvet bean</name>
    <name type="synonym">Dolichos pruriens</name>
    <dbReference type="NCBI Taxonomy" id="157652"/>
    <lineage>
        <taxon>Eukaryota</taxon>
        <taxon>Viridiplantae</taxon>
        <taxon>Streptophyta</taxon>
        <taxon>Embryophyta</taxon>
        <taxon>Tracheophyta</taxon>
        <taxon>Spermatophyta</taxon>
        <taxon>Magnoliopsida</taxon>
        <taxon>eudicotyledons</taxon>
        <taxon>Gunneridae</taxon>
        <taxon>Pentapetalae</taxon>
        <taxon>rosids</taxon>
        <taxon>fabids</taxon>
        <taxon>Fabales</taxon>
        <taxon>Fabaceae</taxon>
        <taxon>Papilionoideae</taxon>
        <taxon>50 kb inversion clade</taxon>
        <taxon>NPAAA clade</taxon>
        <taxon>indigoferoid/millettioid clade</taxon>
        <taxon>Phaseoleae</taxon>
        <taxon>Mucuna</taxon>
    </lineage>
</organism>
<dbReference type="PROSITE" id="PS50994">
    <property type="entry name" value="INTEGRASE"/>
    <property type="match status" value="1"/>
</dbReference>
<dbReference type="OrthoDB" id="3561256at2759"/>
<dbReference type="Gene3D" id="3.30.420.10">
    <property type="entry name" value="Ribonuclease H-like superfamily/Ribonuclease H"/>
    <property type="match status" value="1"/>
</dbReference>
<dbReference type="PANTHER" id="PTHR35046:SF9">
    <property type="entry name" value="RNA-DIRECTED DNA POLYMERASE"/>
    <property type="match status" value="1"/>
</dbReference>
<protein>
    <recommendedName>
        <fullName evidence="1">Integrase catalytic domain-containing protein</fullName>
    </recommendedName>
</protein>
<dbReference type="PANTHER" id="PTHR35046">
    <property type="entry name" value="ZINC KNUCKLE (CCHC-TYPE) FAMILY PROTEIN"/>
    <property type="match status" value="1"/>
</dbReference>
<dbReference type="AlphaFoldDB" id="A0A371HR10"/>
<dbReference type="InterPro" id="IPR012337">
    <property type="entry name" value="RNaseH-like_sf"/>
</dbReference>
<dbReference type="InterPro" id="IPR046626">
    <property type="entry name" value="DUF6738"/>
</dbReference>
<feature type="domain" description="Integrase catalytic" evidence="1">
    <location>
        <begin position="1"/>
        <end position="111"/>
    </location>
</feature>
<dbReference type="STRING" id="157652.A0A371HR10"/>
<dbReference type="InterPro" id="IPR001584">
    <property type="entry name" value="Integrase_cat-core"/>
</dbReference>
<dbReference type="Proteomes" id="UP000257109">
    <property type="component" value="Unassembled WGS sequence"/>
</dbReference>
<dbReference type="EMBL" id="QJKJ01001924">
    <property type="protein sequence ID" value="RDY05223.1"/>
    <property type="molecule type" value="Genomic_DNA"/>
</dbReference>
<dbReference type="GO" id="GO:0015074">
    <property type="term" value="P:DNA integration"/>
    <property type="evidence" value="ECO:0007669"/>
    <property type="project" value="InterPro"/>
</dbReference>
<keyword evidence="3" id="KW-1185">Reference proteome</keyword>
<sequence>MDFIFGLPRLDGGRDSIFVVVDRFSKMVHFIPWHKMDDACIVANLFFREVVRLHGLPKTIMLDRDCKFLGHFWRTLRSMVRIKLLFSITCNPQPNGQTEVVNKTLSQLLRSNLGNLHAYDPKIDRTFHRFLRNSRSNEVVNGSSLNCSVFASDSMTIYFAFNLANIVDSNSDIGSSSAGSDSNFGVSVENNDRTLKELATPDVMYQPWCIRYPELEQD</sequence>
<comment type="caution">
    <text evidence="2">The sequence shown here is derived from an EMBL/GenBank/DDBJ whole genome shotgun (WGS) entry which is preliminary data.</text>
</comment>
<evidence type="ECO:0000313" key="3">
    <source>
        <dbReference type="Proteomes" id="UP000257109"/>
    </source>
</evidence>
<dbReference type="Pfam" id="PF20523">
    <property type="entry name" value="DUF6738"/>
    <property type="match status" value="1"/>
</dbReference>
<dbReference type="SUPFAM" id="SSF53098">
    <property type="entry name" value="Ribonuclease H-like"/>
    <property type="match status" value="1"/>
</dbReference>
<feature type="non-terminal residue" evidence="2">
    <location>
        <position position="1"/>
    </location>
</feature>
<reference evidence="2" key="1">
    <citation type="submission" date="2018-05" db="EMBL/GenBank/DDBJ databases">
        <title>Draft genome of Mucuna pruriens seed.</title>
        <authorList>
            <person name="Nnadi N.E."/>
            <person name="Vos R."/>
            <person name="Hasami M.H."/>
            <person name="Devisetty U.K."/>
            <person name="Aguiy J.C."/>
        </authorList>
    </citation>
    <scope>NUCLEOTIDE SEQUENCE [LARGE SCALE GENOMIC DNA]</scope>
    <source>
        <strain evidence="2">JCA_2017</strain>
    </source>
</reference>
<gene>
    <name evidence="2" type="ORF">CR513_10959</name>
</gene>
<dbReference type="InterPro" id="IPR036397">
    <property type="entry name" value="RNaseH_sf"/>
</dbReference>
<name>A0A371HR10_MUCPR</name>
<proteinExistence type="predicted"/>